<feature type="coiled-coil region" evidence="9">
    <location>
        <begin position="1286"/>
        <end position="1313"/>
    </location>
</feature>
<dbReference type="SUPFAM" id="SSF57196">
    <property type="entry name" value="EGF/Laminin"/>
    <property type="match status" value="8"/>
</dbReference>
<keyword evidence="5 8" id="KW-1015">Disulfide bond</keyword>
<feature type="disulfide bond" evidence="8">
    <location>
        <begin position="155"/>
        <end position="164"/>
    </location>
</feature>
<evidence type="ECO:0000256" key="8">
    <source>
        <dbReference type="PROSITE-ProRule" id="PRU00460"/>
    </source>
</evidence>
<evidence type="ECO:0000256" key="5">
    <source>
        <dbReference type="ARBA" id="ARBA00023157"/>
    </source>
</evidence>
<dbReference type="CDD" id="cd00055">
    <property type="entry name" value="EGF_Lam"/>
    <property type="match status" value="9"/>
</dbReference>
<feature type="domain" description="Laminin EGF-like" evidence="10">
    <location>
        <begin position="573"/>
        <end position="627"/>
    </location>
</feature>
<keyword evidence="3" id="KW-0732">Signal</keyword>
<feature type="domain" description="Laminin IV type A" evidence="11">
    <location>
        <begin position="261"/>
        <end position="433"/>
    </location>
</feature>
<dbReference type="InterPro" id="IPR000034">
    <property type="entry name" value="Laminin_IV"/>
</dbReference>
<organism evidence="12 13">
    <name type="scientific">Tropilaelaps mercedesae</name>
    <dbReference type="NCBI Taxonomy" id="418985"/>
    <lineage>
        <taxon>Eukaryota</taxon>
        <taxon>Metazoa</taxon>
        <taxon>Ecdysozoa</taxon>
        <taxon>Arthropoda</taxon>
        <taxon>Chelicerata</taxon>
        <taxon>Arachnida</taxon>
        <taxon>Acari</taxon>
        <taxon>Parasitiformes</taxon>
        <taxon>Mesostigmata</taxon>
        <taxon>Gamasina</taxon>
        <taxon>Dermanyssoidea</taxon>
        <taxon>Laelapidae</taxon>
        <taxon>Tropilaelaps</taxon>
    </lineage>
</organism>
<dbReference type="InterPro" id="IPR002049">
    <property type="entry name" value="LE_dom"/>
</dbReference>
<name>A0A1V9Y3W7_9ACAR</name>
<dbReference type="InterPro" id="IPR050440">
    <property type="entry name" value="Laminin/Netrin_ECM"/>
</dbReference>
<dbReference type="GO" id="GO:0007411">
    <property type="term" value="P:axon guidance"/>
    <property type="evidence" value="ECO:0007669"/>
    <property type="project" value="TreeGrafter"/>
</dbReference>
<dbReference type="OrthoDB" id="430826at2759"/>
<keyword evidence="9" id="KW-0175">Coiled coil</keyword>
<dbReference type="PROSITE" id="PS01248">
    <property type="entry name" value="EGF_LAM_1"/>
    <property type="match status" value="4"/>
</dbReference>
<evidence type="ECO:0000256" key="9">
    <source>
        <dbReference type="SAM" id="Coils"/>
    </source>
</evidence>
<dbReference type="Pfam" id="PF00052">
    <property type="entry name" value="Laminin_B"/>
    <property type="match status" value="1"/>
</dbReference>
<evidence type="ECO:0000256" key="2">
    <source>
        <dbReference type="ARBA" id="ARBA00022525"/>
    </source>
</evidence>
<feature type="disulfide bond" evidence="8">
    <location>
        <begin position="488"/>
        <end position="497"/>
    </location>
</feature>
<evidence type="ECO:0000259" key="10">
    <source>
        <dbReference type="PROSITE" id="PS50027"/>
    </source>
</evidence>
<dbReference type="InParanoid" id="A0A1V9Y3W7"/>
<proteinExistence type="predicted"/>
<dbReference type="InterPro" id="IPR000742">
    <property type="entry name" value="EGF"/>
</dbReference>
<feature type="domain" description="Laminin EGF-like" evidence="10">
    <location>
        <begin position="684"/>
        <end position="731"/>
    </location>
</feature>
<dbReference type="EMBL" id="MNPL01000004">
    <property type="protein sequence ID" value="OQR80432.1"/>
    <property type="molecule type" value="Genomic_DNA"/>
</dbReference>
<feature type="coiled-coil region" evidence="9">
    <location>
        <begin position="847"/>
        <end position="877"/>
    </location>
</feature>
<keyword evidence="4" id="KW-0677">Repeat</keyword>
<feature type="domain" description="Laminin EGF-like" evidence="10">
    <location>
        <begin position="470"/>
        <end position="518"/>
    </location>
</feature>
<evidence type="ECO:0000256" key="4">
    <source>
        <dbReference type="ARBA" id="ARBA00022737"/>
    </source>
</evidence>
<accession>A0A1V9Y3W7</accession>
<dbReference type="FunFam" id="2.10.25.10:FF:000067">
    <property type="entry name" value="Laminin subunit gamma 1"/>
    <property type="match status" value="1"/>
</dbReference>
<dbReference type="STRING" id="418985.A0A1V9Y3W7"/>
<dbReference type="FunCoup" id="A0A1V9Y3W7">
    <property type="interactions" value="79"/>
</dbReference>
<feature type="coiled-coil region" evidence="9">
    <location>
        <begin position="907"/>
        <end position="1007"/>
    </location>
</feature>
<dbReference type="Proteomes" id="UP000192247">
    <property type="component" value="Unassembled WGS sequence"/>
</dbReference>
<dbReference type="FunFam" id="2.10.25.10:FF:000051">
    <property type="entry name" value="Laminin subunit alpha 4"/>
    <property type="match status" value="1"/>
</dbReference>
<evidence type="ECO:0000256" key="3">
    <source>
        <dbReference type="ARBA" id="ARBA00022729"/>
    </source>
</evidence>
<evidence type="ECO:0000256" key="7">
    <source>
        <dbReference type="ARBA" id="ARBA00023292"/>
    </source>
</evidence>
<reference evidence="12 13" key="1">
    <citation type="journal article" date="2017" name="Gigascience">
        <title>Draft genome of the honey bee ectoparasitic mite, Tropilaelaps mercedesae, is shaped by the parasitic life history.</title>
        <authorList>
            <person name="Dong X."/>
            <person name="Armstrong S.D."/>
            <person name="Xia D."/>
            <person name="Makepeace B.L."/>
            <person name="Darby A.C."/>
            <person name="Kadowaki T."/>
        </authorList>
    </citation>
    <scope>NUCLEOTIDE SEQUENCE [LARGE SCALE GENOMIC DNA]</scope>
    <source>
        <strain evidence="12">Wuxi-XJTLU</strain>
    </source>
</reference>
<dbReference type="PROSITE" id="PS51115">
    <property type="entry name" value="LAMININ_IVA"/>
    <property type="match status" value="1"/>
</dbReference>
<gene>
    <name evidence="12" type="ORF">BIW11_05054</name>
</gene>
<dbReference type="Pfam" id="PF00053">
    <property type="entry name" value="EGF_laminin"/>
    <property type="match status" value="10"/>
</dbReference>
<dbReference type="SMART" id="SM00180">
    <property type="entry name" value="EGF_Lam"/>
    <property type="match status" value="9"/>
</dbReference>
<comment type="caution">
    <text evidence="8">Lacks conserved residue(s) required for the propagation of feature annotation.</text>
</comment>
<feature type="domain" description="Laminin EGF-like" evidence="10">
    <location>
        <begin position="135"/>
        <end position="181"/>
    </location>
</feature>
<dbReference type="GO" id="GO:0009888">
    <property type="term" value="P:tissue development"/>
    <property type="evidence" value="ECO:0007669"/>
    <property type="project" value="TreeGrafter"/>
</dbReference>
<dbReference type="FunFam" id="2.10.25.10:FF:000188">
    <property type="entry name" value="Laminin subunit gamma 2"/>
    <property type="match status" value="1"/>
</dbReference>
<feature type="disulfide bond" evidence="8">
    <location>
        <begin position="597"/>
        <end position="606"/>
    </location>
</feature>
<dbReference type="GO" id="GO:0009887">
    <property type="term" value="P:animal organ morphogenesis"/>
    <property type="evidence" value="ECO:0007669"/>
    <property type="project" value="TreeGrafter"/>
</dbReference>
<feature type="disulfide bond" evidence="8">
    <location>
        <begin position="135"/>
        <end position="147"/>
    </location>
</feature>
<dbReference type="GO" id="GO:0005576">
    <property type="term" value="C:extracellular region"/>
    <property type="evidence" value="ECO:0007669"/>
    <property type="project" value="UniProtKB-SubCell"/>
</dbReference>
<feature type="disulfide bond" evidence="8">
    <location>
        <begin position="705"/>
        <end position="714"/>
    </location>
</feature>
<comment type="caution">
    <text evidence="12">The sequence shown here is derived from an EMBL/GenBank/DDBJ whole genome shotgun (WGS) entry which is preliminary data.</text>
</comment>
<evidence type="ECO:0000256" key="6">
    <source>
        <dbReference type="ARBA" id="ARBA00023180"/>
    </source>
</evidence>
<dbReference type="FunFam" id="2.10.25.10:FF:000193">
    <property type="entry name" value="Laminin subunit gamma 1"/>
    <property type="match status" value="1"/>
</dbReference>
<feature type="disulfide bond" evidence="8">
    <location>
        <begin position="656"/>
        <end position="665"/>
    </location>
</feature>
<dbReference type="PANTHER" id="PTHR10574">
    <property type="entry name" value="NETRIN/LAMININ-RELATED"/>
    <property type="match status" value="1"/>
</dbReference>
<evidence type="ECO:0000259" key="11">
    <source>
        <dbReference type="PROSITE" id="PS51115"/>
    </source>
</evidence>
<dbReference type="Gene3D" id="2.10.25.10">
    <property type="entry name" value="Laminin"/>
    <property type="match status" value="10"/>
</dbReference>
<dbReference type="PANTHER" id="PTHR10574:SF435">
    <property type="entry name" value="LAMININ SUBUNIT GAMMA-1"/>
    <property type="match status" value="1"/>
</dbReference>
<keyword evidence="13" id="KW-1185">Reference proteome</keyword>
<protein>
    <submittedName>
        <fullName evidence="12">Laminin subunit gamma-1-like</fullName>
    </submittedName>
</protein>
<feature type="domain" description="Laminin EGF-like" evidence="10">
    <location>
        <begin position="182"/>
        <end position="234"/>
    </location>
</feature>
<comment type="subcellular location">
    <subcellularLocation>
        <location evidence="1">Secreted</location>
    </subcellularLocation>
</comment>
<feature type="disulfide bond" evidence="8">
    <location>
        <begin position="205"/>
        <end position="214"/>
    </location>
</feature>
<dbReference type="FunFam" id="2.10.25.10:FF:000094">
    <property type="entry name" value="Laminin subunit alpha-2"/>
    <property type="match status" value="1"/>
</dbReference>
<sequence>MWLFCKVFTIRTMTRPPLILVVVALTAGLSRSEFEYSYEYQRARAGYPIEQRREHISDQYNTRTKTKVASDFSSHADSWCLCHGRADRCEFDEELFKRTGNGGRCVGCRNNTDGVHCEKCKENHYLNADGNCVPCNCNEKGSKDLQCDKNGQCLCKSGVGGRYCERCEDNHYEFSNDGCLPCECHPAGSKDSPPTCDVHTGKCSCKLNVEGKRCDMCKPGFFDLDEQNDRGCVACFCHTHSSVCMSDTSYYKSTIKSEFKRGPEKWYAEDLYSEPVTVRYEQTDKVISVDAKDSRPIYFVAPETYLGDRRFSYNRYLNFTLRISDDLARSSHEDVIIEGAERRVIRAPIIANRQPVPNMISRDYSFRLHESFGWQPAMSAVEFMKLLKEVRSIKIRGTYFHNGIGFLEKVSLDSATDTTSELHDSEPATWVEMCTCGEGYTGQFCEQCQPGYRRDPNHRTLNAYAKCIACECHGHSDFCDTETGRCICKHNTTGTYCERCEKRFYGNALLGKEDDCTPCPCPDQGECAALEDGSVTCLDCPTGYKGKRCEQCAEGYYGDPQGLFGEKTNCTQCACNDNVDRNSINFCNSRTGECLRCIYNTYGPNCETCKPGFYGNATSEIKGDCKRCDCHPDGTDDVTSSQGVLECHMEHGNCGCRPYVVGRQCDRCREGYWNLASRSGCEPCGCDTIGSKSTNCDVYTGKCTCRPGVTGDKCDSCQINHYDFSAEGCKPCACDPEGSTSPQCSPDGQCACRKNFVGRSCDMCKANTYLEQGMCKDCDYCFTLVQDAVDEHRQKLEKIRKLLEDVEREPNPEKSPDFDQKLEEVRRNAEVLWKDAKSAANSDNDLVKKLRDLLARIEKIRQRLQEQDAKVDDAMLQYDVLVKYAKEQNVSALRNEQMLNKVNNYLENDAREALEEATKRSQRASDQSTKVTTISSEVRALVDKIKEDVDSAMDNANQAKTQSTIAFNLARETLNNHQRATDAIQDLKKQQAELKSMMARAVQMAKKTQEEAVKAHDIALSELTEANNTMLPEQGDIEGISSRARSLHVDASQLAKSAEQMYDANKEHIERAYQAVYEARSIVEEAKQQQQITDNLLDRVSEADRRAKAAEQSGNEILESARETLNTLKNFDTTVTRHRKEAQENIKKIPRIEANIQAVAKKSNEVKELITDAELKARQSKETAENAHRIAQQAKTDIGEVATDLSTAQTRADELDNESDRIDGEMRMMSAQLDDIERHTNEENRKVEEVTEGVSNAKSNAIETIQVANTALSEVKSILSQLNSIDSYDENRLRELERKLTKLEEDYERAQIADRTKKLQQEKDRQVKLMKTYDDDMEALRADVANIRDISNTLPEGCFNPLMLEVP</sequence>
<feature type="domain" description="Laminin EGF-like" evidence="10">
    <location>
        <begin position="628"/>
        <end position="683"/>
    </location>
</feature>
<dbReference type="FunFam" id="2.10.25.10:FF:000105">
    <property type="entry name" value="laminin subunit gamma-1"/>
    <property type="match status" value="2"/>
</dbReference>
<feature type="disulfide bond" evidence="8">
    <location>
        <begin position="684"/>
        <end position="696"/>
    </location>
</feature>
<dbReference type="PROSITE" id="PS50027">
    <property type="entry name" value="EGF_LAM_2"/>
    <property type="match status" value="6"/>
</dbReference>
<keyword evidence="6" id="KW-0325">Glycoprotein</keyword>
<keyword evidence="7 8" id="KW-0424">Laminin EGF-like domain</keyword>
<dbReference type="SMART" id="SM00281">
    <property type="entry name" value="LamB"/>
    <property type="match status" value="1"/>
</dbReference>
<feature type="disulfide bond" evidence="8">
    <location>
        <begin position="686"/>
        <end position="703"/>
    </location>
</feature>
<dbReference type="SMART" id="SM00181">
    <property type="entry name" value="EGF"/>
    <property type="match status" value="6"/>
</dbReference>
<dbReference type="GO" id="GO:0005604">
    <property type="term" value="C:basement membrane"/>
    <property type="evidence" value="ECO:0007669"/>
    <property type="project" value="UniProtKB-ARBA"/>
</dbReference>
<keyword evidence="2" id="KW-0964">Secreted</keyword>
<evidence type="ECO:0000313" key="13">
    <source>
        <dbReference type="Proteomes" id="UP000192247"/>
    </source>
</evidence>
<dbReference type="PRINTS" id="PR00011">
    <property type="entry name" value="EGFLAMININ"/>
</dbReference>
<evidence type="ECO:0000313" key="12">
    <source>
        <dbReference type="EMBL" id="OQR80432.1"/>
    </source>
</evidence>
<evidence type="ECO:0000256" key="1">
    <source>
        <dbReference type="ARBA" id="ARBA00004613"/>
    </source>
</evidence>